<reference evidence="2" key="1">
    <citation type="journal article" date="2023" name="Nat. Commun.">
        <title>Diploid and tetraploid genomes of Acorus and the evolution of monocots.</title>
        <authorList>
            <person name="Ma L."/>
            <person name="Liu K.W."/>
            <person name="Li Z."/>
            <person name="Hsiao Y.Y."/>
            <person name="Qi Y."/>
            <person name="Fu T."/>
            <person name="Tang G.D."/>
            <person name="Zhang D."/>
            <person name="Sun W.H."/>
            <person name="Liu D.K."/>
            <person name="Li Y."/>
            <person name="Chen G.Z."/>
            <person name="Liu X.D."/>
            <person name="Liao X.Y."/>
            <person name="Jiang Y.T."/>
            <person name="Yu X."/>
            <person name="Hao Y."/>
            <person name="Huang J."/>
            <person name="Zhao X.W."/>
            <person name="Ke S."/>
            <person name="Chen Y.Y."/>
            <person name="Wu W.L."/>
            <person name="Hsu J.L."/>
            <person name="Lin Y.F."/>
            <person name="Huang M.D."/>
            <person name="Li C.Y."/>
            <person name="Huang L."/>
            <person name="Wang Z.W."/>
            <person name="Zhao X."/>
            <person name="Zhong W.Y."/>
            <person name="Peng D.H."/>
            <person name="Ahmad S."/>
            <person name="Lan S."/>
            <person name="Zhang J.S."/>
            <person name="Tsai W.C."/>
            <person name="Van de Peer Y."/>
            <person name="Liu Z.J."/>
        </authorList>
    </citation>
    <scope>NUCLEOTIDE SEQUENCE</scope>
    <source>
        <strain evidence="2">CP</strain>
    </source>
</reference>
<evidence type="ECO:0000259" key="1">
    <source>
        <dbReference type="Pfam" id="PF06172"/>
    </source>
</evidence>
<evidence type="ECO:0000313" key="2">
    <source>
        <dbReference type="EMBL" id="KAK1287420.1"/>
    </source>
</evidence>
<reference evidence="2" key="2">
    <citation type="submission" date="2023-06" db="EMBL/GenBank/DDBJ databases">
        <authorList>
            <person name="Ma L."/>
            <person name="Liu K.-W."/>
            <person name="Li Z."/>
            <person name="Hsiao Y.-Y."/>
            <person name="Qi Y."/>
            <person name="Fu T."/>
            <person name="Tang G."/>
            <person name="Zhang D."/>
            <person name="Sun W.-H."/>
            <person name="Liu D.-K."/>
            <person name="Li Y."/>
            <person name="Chen G.-Z."/>
            <person name="Liu X.-D."/>
            <person name="Liao X.-Y."/>
            <person name="Jiang Y.-T."/>
            <person name="Yu X."/>
            <person name="Hao Y."/>
            <person name="Huang J."/>
            <person name="Zhao X.-W."/>
            <person name="Ke S."/>
            <person name="Chen Y.-Y."/>
            <person name="Wu W.-L."/>
            <person name="Hsu J.-L."/>
            <person name="Lin Y.-F."/>
            <person name="Huang M.-D."/>
            <person name="Li C.-Y."/>
            <person name="Huang L."/>
            <person name="Wang Z.-W."/>
            <person name="Zhao X."/>
            <person name="Zhong W.-Y."/>
            <person name="Peng D.-H."/>
            <person name="Ahmad S."/>
            <person name="Lan S."/>
            <person name="Zhang J.-S."/>
            <person name="Tsai W.-C."/>
            <person name="Van De Peer Y."/>
            <person name="Liu Z.-J."/>
        </authorList>
    </citation>
    <scope>NUCLEOTIDE SEQUENCE</scope>
    <source>
        <strain evidence="2">CP</strain>
        <tissue evidence="2">Leaves</tissue>
    </source>
</reference>
<dbReference type="InterPro" id="IPR039935">
    <property type="entry name" value="YML079W-like"/>
</dbReference>
<proteinExistence type="predicted"/>
<feature type="domain" description="DUF985" evidence="1">
    <location>
        <begin position="6"/>
        <end position="165"/>
    </location>
</feature>
<name>A0AAV9CFM3_ACOCL</name>
<sequence length="189" mass="21128">MKRASEVAELLDLKAHPDGGYYSETFRDSSIILSKSLLPNRYKVDRAVSSAIYFLLPSGSFAYIHRIPCAESFHFYMGDPFTVLELRDDGKIVLTVLGTDLDAGHRPQYTVPPNVWFGLFPTMDVESYSSDGSSLIKAPRRDADHHYSLVGVICAPAFQFEDNVLATRAELLALAPHAEPFIQYLTRPN</sequence>
<protein>
    <recommendedName>
        <fullName evidence="1">DUF985 domain-containing protein</fullName>
    </recommendedName>
</protein>
<evidence type="ECO:0000313" key="3">
    <source>
        <dbReference type="Proteomes" id="UP001180020"/>
    </source>
</evidence>
<dbReference type="PANTHER" id="PTHR33387">
    <property type="entry name" value="RMLC-LIKE JELLY ROLL FOLD PROTEIN"/>
    <property type="match status" value="1"/>
</dbReference>
<dbReference type="InterPro" id="IPR014710">
    <property type="entry name" value="RmlC-like_jellyroll"/>
</dbReference>
<gene>
    <name evidence="2" type="ORF">QJS10_CPB19g01928</name>
</gene>
<comment type="caution">
    <text evidence="2">The sequence shown here is derived from an EMBL/GenBank/DDBJ whole genome shotgun (WGS) entry which is preliminary data.</text>
</comment>
<dbReference type="AlphaFoldDB" id="A0AAV9CFM3"/>
<dbReference type="EMBL" id="JAUJYO010000019">
    <property type="protein sequence ID" value="KAK1287420.1"/>
    <property type="molecule type" value="Genomic_DNA"/>
</dbReference>
<dbReference type="PANTHER" id="PTHR33387:SF3">
    <property type="entry name" value="DUF985 DOMAIN-CONTAINING PROTEIN"/>
    <property type="match status" value="1"/>
</dbReference>
<organism evidence="2 3">
    <name type="scientific">Acorus calamus</name>
    <name type="common">Sweet flag</name>
    <dbReference type="NCBI Taxonomy" id="4465"/>
    <lineage>
        <taxon>Eukaryota</taxon>
        <taxon>Viridiplantae</taxon>
        <taxon>Streptophyta</taxon>
        <taxon>Embryophyta</taxon>
        <taxon>Tracheophyta</taxon>
        <taxon>Spermatophyta</taxon>
        <taxon>Magnoliopsida</taxon>
        <taxon>Liliopsida</taxon>
        <taxon>Acoraceae</taxon>
        <taxon>Acorus</taxon>
    </lineage>
</organism>
<dbReference type="CDD" id="cd06121">
    <property type="entry name" value="cupin_YML079wp"/>
    <property type="match status" value="1"/>
</dbReference>
<dbReference type="SUPFAM" id="SSF51182">
    <property type="entry name" value="RmlC-like cupins"/>
    <property type="match status" value="1"/>
</dbReference>
<dbReference type="Gene3D" id="2.60.120.10">
    <property type="entry name" value="Jelly Rolls"/>
    <property type="match status" value="1"/>
</dbReference>
<dbReference type="Proteomes" id="UP001180020">
    <property type="component" value="Unassembled WGS sequence"/>
</dbReference>
<dbReference type="InterPro" id="IPR009327">
    <property type="entry name" value="Cupin_DUF985"/>
</dbReference>
<dbReference type="InterPro" id="IPR011051">
    <property type="entry name" value="RmlC_Cupin_sf"/>
</dbReference>
<keyword evidence="3" id="KW-1185">Reference proteome</keyword>
<accession>A0AAV9CFM3</accession>
<dbReference type="Pfam" id="PF06172">
    <property type="entry name" value="Cupin_5"/>
    <property type="match status" value="1"/>
</dbReference>